<dbReference type="InterPro" id="IPR045008">
    <property type="entry name" value="ACX4-like"/>
</dbReference>
<name>A0A6G7WKA9_9LACT</name>
<dbReference type="PANTHER" id="PTHR43188:SF1">
    <property type="entry name" value="ACYL-COA DEHYDROGENASE"/>
    <property type="match status" value="1"/>
</dbReference>
<dbReference type="EMBL" id="CP049889">
    <property type="protein sequence ID" value="QIK52703.1"/>
    <property type="molecule type" value="Genomic_DNA"/>
</dbReference>
<dbReference type="InterPro" id="IPR013786">
    <property type="entry name" value="AcylCoA_DH/ox_N"/>
</dbReference>
<dbReference type="PANTHER" id="PTHR43188">
    <property type="entry name" value="ACYL-COENZYME A OXIDASE"/>
    <property type="match status" value="1"/>
</dbReference>
<protein>
    <submittedName>
        <fullName evidence="9">Glutaryl-CoA dehydrogenase</fullName>
    </submittedName>
</protein>
<keyword evidence="3 5" id="KW-0285">Flavoprotein</keyword>
<evidence type="ECO:0000256" key="3">
    <source>
        <dbReference type="ARBA" id="ARBA00022630"/>
    </source>
</evidence>
<evidence type="ECO:0000313" key="9">
    <source>
        <dbReference type="EMBL" id="QIK52703.1"/>
    </source>
</evidence>
<reference evidence="9 10" key="1">
    <citation type="journal article" date="2017" name="Int. J. Syst. Evol. Microbiol.">
        <title>Jeotgalibaca porci sp. nov. and Jeotgalibaca arthritidis sp. nov., isolated from pigs, and emended description of the genus Jeotgalibaca.</title>
        <authorList>
            <person name="Zamora L."/>
            <person name="Perez-Sancho M."/>
            <person name="Dominguez L."/>
            <person name="Fernandez-Garayzabal J.F."/>
            <person name="Vela A.I."/>
        </authorList>
    </citation>
    <scope>NUCLEOTIDE SEQUENCE [LARGE SCALE GENOMIC DNA]</scope>
    <source>
        <strain evidence="9 10">CCUG 69148</strain>
    </source>
</reference>
<dbReference type="InterPro" id="IPR006089">
    <property type="entry name" value="Acyl-CoA_DH_CS"/>
</dbReference>
<sequence length="372" mass="41411">MELEEAMEKHLRPVLAAHSEKGEFPFEAFSKVVADVKMLSDERLFADKTAENYVHSQYYNTYLYYVMARFDVSIATFMAVHAGLGYYTFLFGGSDEQKAKWLPKFQSFDLQTCFALTEPDHGSDIAGGLATSAKRDGDKWILNGEKRWIGGAGSADLIPVFARDIEDNKIKCFVVKKGQAGLRVDKIENKIGLRMVQNGHIYLEDVEVLESDRLPHINGFRDVANILYATRAIIGVLAAGNSGGAYRAALSYTSQRVQFGKKLTNFQLVQEKLARIVSNLQSQLAVNARVADLQTEGQYDEVRSSIAKMQNSKLMRENAALAREICGGNGIVYEYDVARFFTDAEAIYTYEGTHEVNSLVIGRAITGESAFV</sequence>
<evidence type="ECO:0000259" key="7">
    <source>
        <dbReference type="Pfam" id="PF02770"/>
    </source>
</evidence>
<dbReference type="Proteomes" id="UP000501830">
    <property type="component" value="Chromosome"/>
</dbReference>
<evidence type="ECO:0000259" key="6">
    <source>
        <dbReference type="Pfam" id="PF00441"/>
    </source>
</evidence>
<evidence type="ECO:0000256" key="5">
    <source>
        <dbReference type="RuleBase" id="RU362125"/>
    </source>
</evidence>
<dbReference type="GO" id="GO:0050660">
    <property type="term" value="F:flavin adenine dinucleotide binding"/>
    <property type="evidence" value="ECO:0007669"/>
    <property type="project" value="InterPro"/>
</dbReference>
<dbReference type="Pfam" id="PF00441">
    <property type="entry name" value="Acyl-CoA_dh_1"/>
    <property type="match status" value="1"/>
</dbReference>
<dbReference type="InterPro" id="IPR009100">
    <property type="entry name" value="AcylCoA_DH/oxidase_NM_dom_sf"/>
</dbReference>
<dbReference type="GO" id="GO:0003995">
    <property type="term" value="F:acyl-CoA dehydrogenase activity"/>
    <property type="evidence" value="ECO:0007669"/>
    <property type="project" value="InterPro"/>
</dbReference>
<dbReference type="InterPro" id="IPR036250">
    <property type="entry name" value="AcylCo_DH-like_C"/>
</dbReference>
<dbReference type="GO" id="GO:0006635">
    <property type="term" value="P:fatty acid beta-oxidation"/>
    <property type="evidence" value="ECO:0007669"/>
    <property type="project" value="InterPro"/>
</dbReference>
<feature type="domain" description="Acyl-CoA dehydrogenase/oxidase C-terminal" evidence="6">
    <location>
        <begin position="218"/>
        <end position="365"/>
    </location>
</feature>
<accession>A0A6G7WKA9</accession>
<dbReference type="KEGG" id="jpo:G7058_07190"/>
<dbReference type="Gene3D" id="1.20.140.10">
    <property type="entry name" value="Butyryl-CoA Dehydrogenase, subunit A, domain 3"/>
    <property type="match status" value="1"/>
</dbReference>
<evidence type="ECO:0000259" key="8">
    <source>
        <dbReference type="Pfam" id="PF02771"/>
    </source>
</evidence>
<feature type="domain" description="Acyl-CoA oxidase/dehydrogenase middle" evidence="7">
    <location>
        <begin position="113"/>
        <end position="206"/>
    </location>
</feature>
<feature type="domain" description="Acyl-CoA dehydrogenase/oxidase N-terminal" evidence="8">
    <location>
        <begin position="4"/>
        <end position="107"/>
    </location>
</feature>
<dbReference type="PROSITE" id="PS00073">
    <property type="entry name" value="ACYL_COA_DH_2"/>
    <property type="match status" value="1"/>
</dbReference>
<dbReference type="InterPro" id="IPR037069">
    <property type="entry name" value="AcylCoA_DH/ox_N_sf"/>
</dbReference>
<organism evidence="9 10">
    <name type="scientific">Jeotgalibaca porci</name>
    <dbReference type="NCBI Taxonomy" id="1868793"/>
    <lineage>
        <taxon>Bacteria</taxon>
        <taxon>Bacillati</taxon>
        <taxon>Bacillota</taxon>
        <taxon>Bacilli</taxon>
        <taxon>Lactobacillales</taxon>
        <taxon>Carnobacteriaceae</taxon>
        <taxon>Jeotgalibaca</taxon>
    </lineage>
</organism>
<evidence type="ECO:0000313" key="10">
    <source>
        <dbReference type="Proteomes" id="UP000501830"/>
    </source>
</evidence>
<dbReference type="SUPFAM" id="SSF47203">
    <property type="entry name" value="Acyl-CoA dehydrogenase C-terminal domain-like"/>
    <property type="match status" value="1"/>
</dbReference>
<keyword evidence="10" id="KW-1185">Reference proteome</keyword>
<comment type="similarity">
    <text evidence="2 5">Belongs to the acyl-CoA dehydrogenase family.</text>
</comment>
<proteinExistence type="inferred from homology"/>
<dbReference type="Gene3D" id="1.10.540.10">
    <property type="entry name" value="Acyl-CoA dehydrogenase/oxidase, N-terminal domain"/>
    <property type="match status" value="1"/>
</dbReference>
<dbReference type="Gene3D" id="2.40.110.10">
    <property type="entry name" value="Butyryl-CoA Dehydrogenase, subunit A, domain 2"/>
    <property type="match status" value="1"/>
</dbReference>
<dbReference type="InterPro" id="IPR046373">
    <property type="entry name" value="Acyl-CoA_Oxase/DH_mid-dom_sf"/>
</dbReference>
<comment type="cofactor">
    <cofactor evidence="1 5">
        <name>FAD</name>
        <dbReference type="ChEBI" id="CHEBI:57692"/>
    </cofactor>
</comment>
<dbReference type="InterPro" id="IPR006091">
    <property type="entry name" value="Acyl-CoA_Oxase/DH_mid-dom"/>
</dbReference>
<dbReference type="SUPFAM" id="SSF56645">
    <property type="entry name" value="Acyl-CoA dehydrogenase NM domain-like"/>
    <property type="match status" value="1"/>
</dbReference>
<gene>
    <name evidence="9" type="ORF">G7058_07190</name>
</gene>
<dbReference type="Pfam" id="PF02771">
    <property type="entry name" value="Acyl-CoA_dh_N"/>
    <property type="match status" value="1"/>
</dbReference>
<evidence type="ECO:0000256" key="4">
    <source>
        <dbReference type="ARBA" id="ARBA00022827"/>
    </source>
</evidence>
<keyword evidence="4 5" id="KW-0274">FAD</keyword>
<evidence type="ECO:0000256" key="2">
    <source>
        <dbReference type="ARBA" id="ARBA00009347"/>
    </source>
</evidence>
<dbReference type="AlphaFoldDB" id="A0A6G7WKA9"/>
<dbReference type="Pfam" id="PF02770">
    <property type="entry name" value="Acyl-CoA_dh_M"/>
    <property type="match status" value="1"/>
</dbReference>
<evidence type="ECO:0000256" key="1">
    <source>
        <dbReference type="ARBA" id="ARBA00001974"/>
    </source>
</evidence>
<dbReference type="InterPro" id="IPR009075">
    <property type="entry name" value="AcylCo_DH/oxidase_C"/>
</dbReference>
<keyword evidence="5" id="KW-0560">Oxidoreductase</keyword>